<dbReference type="SUPFAM" id="SSF52317">
    <property type="entry name" value="Class I glutamine amidotransferase-like"/>
    <property type="match status" value="1"/>
</dbReference>
<accession>A0A5J4SSI7</accession>
<gene>
    <name evidence="1" type="ORF">EZS27_004189</name>
</gene>
<evidence type="ECO:0000313" key="1">
    <source>
        <dbReference type="EMBL" id="KAA6348371.1"/>
    </source>
</evidence>
<name>A0A5J4SSI7_9ZZZZ</name>
<keyword evidence="1" id="KW-0328">Glycosyltransferase</keyword>
<reference evidence="1" key="1">
    <citation type="submission" date="2019-03" db="EMBL/GenBank/DDBJ databases">
        <title>Single cell metagenomics reveals metabolic interactions within the superorganism composed of flagellate Streblomastix strix and complex community of Bacteroidetes bacteria on its surface.</title>
        <authorList>
            <person name="Treitli S.C."/>
            <person name="Kolisko M."/>
            <person name="Husnik F."/>
            <person name="Keeling P."/>
            <person name="Hampl V."/>
        </authorList>
    </citation>
    <scope>NUCLEOTIDE SEQUENCE</scope>
    <source>
        <strain evidence="1">STM</strain>
    </source>
</reference>
<dbReference type="EMBL" id="SNRY01000070">
    <property type="protein sequence ID" value="KAA6348371.1"/>
    <property type="molecule type" value="Genomic_DNA"/>
</dbReference>
<sequence>MNGKRENFNLFRWLLSKRCKSRSIYRRINMKYNRLFSFIILLFCFSLLFSVEAQNTVQTRRPLIGISCSHPEDFSSVRMSYTESVIKSGGMPVLIPVMQDEKVLDAIVSLLDGLILTGGEDIHPNYYNEDPIEQLGNVNAVRDRYDLALIRLAALRNLPTLGICRGEQLINVAFGGTLYQDLPTQYKETSIEHQQKEPSSVSTHTVHVSPNSMVADVTGCLNLQTNSHHHQAIKEVAPGFRITALSDDGVIEAIESCNNLPVWGVQFHPEALTMVGDTIMIRFFQFMTEQAETFQVSKEKENNSGK</sequence>
<dbReference type="PANTHER" id="PTHR43235:SF1">
    <property type="entry name" value="GLUTAMINE AMIDOTRANSFERASE PB2B2.05-RELATED"/>
    <property type="match status" value="1"/>
</dbReference>
<dbReference type="PANTHER" id="PTHR43235">
    <property type="entry name" value="GLUTAMINE AMIDOTRANSFERASE PB2B2.05-RELATED"/>
    <property type="match status" value="1"/>
</dbReference>
<dbReference type="EC" id="2.4.2.-" evidence="1"/>
<dbReference type="GO" id="GO:0033969">
    <property type="term" value="F:gamma-glutamyl-gamma-aminobutyrate hydrolase activity"/>
    <property type="evidence" value="ECO:0007669"/>
    <property type="project" value="TreeGrafter"/>
</dbReference>
<dbReference type="CDD" id="cd01745">
    <property type="entry name" value="GATase1_2"/>
    <property type="match status" value="1"/>
</dbReference>
<protein>
    <submittedName>
        <fullName evidence="1">Putative glutamine amidotransferase</fullName>
        <ecNumber evidence="1">2.4.2.-</ecNumber>
    </submittedName>
</protein>
<dbReference type="GO" id="GO:0016757">
    <property type="term" value="F:glycosyltransferase activity"/>
    <property type="evidence" value="ECO:0007669"/>
    <property type="project" value="UniProtKB-KW"/>
</dbReference>
<keyword evidence="1" id="KW-0808">Transferase</keyword>
<dbReference type="PROSITE" id="PS51273">
    <property type="entry name" value="GATASE_TYPE_1"/>
    <property type="match status" value="1"/>
</dbReference>
<dbReference type="Pfam" id="PF07722">
    <property type="entry name" value="Peptidase_C26"/>
    <property type="match status" value="1"/>
</dbReference>
<keyword evidence="1" id="KW-0315">Glutamine amidotransferase</keyword>
<dbReference type="InterPro" id="IPR011697">
    <property type="entry name" value="Peptidase_C26"/>
</dbReference>
<proteinExistence type="predicted"/>
<comment type="caution">
    <text evidence="1">The sequence shown here is derived from an EMBL/GenBank/DDBJ whole genome shotgun (WGS) entry which is preliminary data.</text>
</comment>
<dbReference type="GO" id="GO:0005829">
    <property type="term" value="C:cytosol"/>
    <property type="evidence" value="ECO:0007669"/>
    <property type="project" value="TreeGrafter"/>
</dbReference>
<dbReference type="InterPro" id="IPR044668">
    <property type="entry name" value="PuuD-like"/>
</dbReference>
<dbReference type="Gene3D" id="3.40.50.880">
    <property type="match status" value="1"/>
</dbReference>
<dbReference type="AlphaFoldDB" id="A0A5J4SSI7"/>
<dbReference type="InterPro" id="IPR029062">
    <property type="entry name" value="Class_I_gatase-like"/>
</dbReference>
<organism evidence="1">
    <name type="scientific">termite gut metagenome</name>
    <dbReference type="NCBI Taxonomy" id="433724"/>
    <lineage>
        <taxon>unclassified sequences</taxon>
        <taxon>metagenomes</taxon>
        <taxon>organismal metagenomes</taxon>
    </lineage>
</organism>
<dbReference type="GO" id="GO:0006598">
    <property type="term" value="P:polyamine catabolic process"/>
    <property type="evidence" value="ECO:0007669"/>
    <property type="project" value="TreeGrafter"/>
</dbReference>